<gene>
    <name evidence="7" type="ORF">GMARGA_LOCUS12514</name>
</gene>
<dbReference type="InterPro" id="IPR035959">
    <property type="entry name" value="RutC-like_sf"/>
</dbReference>
<dbReference type="InterPro" id="IPR030662">
    <property type="entry name" value="DPH6/MJ0570"/>
</dbReference>
<dbReference type="NCBIfam" id="TIGR00290">
    <property type="entry name" value="MJ0570_dom"/>
    <property type="match status" value="1"/>
</dbReference>
<evidence type="ECO:0000256" key="5">
    <source>
        <dbReference type="ARBA" id="ARBA00048108"/>
    </source>
</evidence>
<feature type="domain" description="Diphthamide synthase" evidence="6">
    <location>
        <begin position="1"/>
        <end position="232"/>
    </location>
</feature>
<organism evidence="7 8">
    <name type="scientific">Gigaspora margarita</name>
    <dbReference type="NCBI Taxonomy" id="4874"/>
    <lineage>
        <taxon>Eukaryota</taxon>
        <taxon>Fungi</taxon>
        <taxon>Fungi incertae sedis</taxon>
        <taxon>Mucoromycota</taxon>
        <taxon>Glomeromycotina</taxon>
        <taxon>Glomeromycetes</taxon>
        <taxon>Diversisporales</taxon>
        <taxon>Gigasporaceae</taxon>
        <taxon>Gigaspora</taxon>
    </lineage>
</organism>
<accession>A0ABN7V0X0</accession>
<dbReference type="PANTHER" id="PTHR12196">
    <property type="entry name" value="DOMAIN OF UNKNOWN FUNCTION 71 DUF71 -CONTAINING PROTEIN"/>
    <property type="match status" value="1"/>
</dbReference>
<evidence type="ECO:0000313" key="7">
    <source>
        <dbReference type="EMBL" id="CAG8707133.1"/>
    </source>
</evidence>
<evidence type="ECO:0000313" key="8">
    <source>
        <dbReference type="Proteomes" id="UP000789901"/>
    </source>
</evidence>
<comment type="catalytic activity">
    <reaction evidence="5">
        <text>diphthine-[translation elongation factor 2] + NH4(+) + ATP = diphthamide-[translation elongation factor 2] + AMP + diphosphate + H(+)</text>
        <dbReference type="Rhea" id="RHEA:19753"/>
        <dbReference type="Rhea" id="RHEA-COMP:10172"/>
        <dbReference type="Rhea" id="RHEA-COMP:10174"/>
        <dbReference type="ChEBI" id="CHEBI:15378"/>
        <dbReference type="ChEBI" id="CHEBI:16692"/>
        <dbReference type="ChEBI" id="CHEBI:28938"/>
        <dbReference type="ChEBI" id="CHEBI:30616"/>
        <dbReference type="ChEBI" id="CHEBI:33019"/>
        <dbReference type="ChEBI" id="CHEBI:82696"/>
        <dbReference type="ChEBI" id="CHEBI:456215"/>
        <dbReference type="EC" id="6.3.1.14"/>
    </reaction>
</comment>
<dbReference type="CDD" id="cd01994">
    <property type="entry name" value="AANH_PF0828-like"/>
    <property type="match status" value="1"/>
</dbReference>
<dbReference type="Gene3D" id="3.30.1330.40">
    <property type="entry name" value="RutC-like"/>
    <property type="match status" value="1"/>
</dbReference>
<dbReference type="PANTHER" id="PTHR12196:SF2">
    <property type="entry name" value="DIPHTHINE--AMMONIA LIGASE"/>
    <property type="match status" value="1"/>
</dbReference>
<name>A0ABN7V0X0_GIGMA</name>
<dbReference type="Pfam" id="PF01902">
    <property type="entry name" value="Diphthami_syn_2"/>
    <property type="match status" value="1"/>
</dbReference>
<reference evidence="7 8" key="1">
    <citation type="submission" date="2021-06" db="EMBL/GenBank/DDBJ databases">
        <authorList>
            <person name="Kallberg Y."/>
            <person name="Tangrot J."/>
            <person name="Rosling A."/>
        </authorList>
    </citation>
    <scope>NUCLEOTIDE SEQUENCE [LARGE SCALE GENOMIC DNA]</scope>
    <source>
        <strain evidence="7 8">120-4 pot B 10/14</strain>
    </source>
</reference>
<protein>
    <recommendedName>
        <fullName evidence="2">Diphthine--ammonia ligase</fullName>
        <ecNumber evidence="1">6.3.1.14</ecNumber>
    </recommendedName>
    <alternativeName>
        <fullName evidence="3">Diphthamide synthase</fullName>
    </alternativeName>
    <alternativeName>
        <fullName evidence="4">Diphthamide synthetase</fullName>
    </alternativeName>
</protein>
<sequence>LISGGKDSCFNMMHCVANGHQITALANLKPLAASRKDELDSFLYQTVGHDAISYYAECMGLPLYRREIFGRSLIQDADYKLTIGDETEDLFELLKEIKESNPDIQGVSVGAILSNYQRVRVENVCSRLGLTPLAYLWRRNQKELLSEMIDAGINAILIKVAAIGLKPTHLGKSIKELYPYLCSLNEKYDVHICGEGGEYETFTLDCPLFIKRLHVENSEIIMHSDNAFAEVAYLQLKKLVVMDKPANIDTTNLVKILAWSDGFENILSNTEIFKGENILENVVPKIDIDYIPEMNSDYIDLYTAHANSLYFAISGTTAYNYKGSQTTRSPLNTIEEETRVCMKNLEAGQIGLIPASLKFPTPLSLQSQTILSLKNLERITSVLELDVWKFSVGCICFVDDDTSFEVVKKAWKYICEWRKGENCCNIPPSLYIAVPSLPREAKVEWQVLLHNGKINRNNYNDDLEEDSKILNFEPITWEGTTLTTLLTSIELGLLKIHDQFCKSNLLEGKNDSTSTIFWVSISSIRFFYSEKIGVEIATLEKGVKSMINSKFPSDMNPAMTFIPVIAISEGCAVGICVQCGF</sequence>
<feature type="non-terminal residue" evidence="7">
    <location>
        <position position="1"/>
    </location>
</feature>
<dbReference type="Gene3D" id="3.90.1490.10">
    <property type="entry name" value="putative n-type atp pyrophosphatase, domain 2"/>
    <property type="match status" value="1"/>
</dbReference>
<dbReference type="EMBL" id="CAJVQB010007668">
    <property type="protein sequence ID" value="CAG8707133.1"/>
    <property type="molecule type" value="Genomic_DNA"/>
</dbReference>
<keyword evidence="8" id="KW-1185">Reference proteome</keyword>
<dbReference type="Gene3D" id="3.40.50.620">
    <property type="entry name" value="HUPs"/>
    <property type="match status" value="1"/>
</dbReference>
<evidence type="ECO:0000256" key="4">
    <source>
        <dbReference type="ARBA" id="ARBA00031552"/>
    </source>
</evidence>
<dbReference type="Proteomes" id="UP000789901">
    <property type="component" value="Unassembled WGS sequence"/>
</dbReference>
<evidence type="ECO:0000256" key="2">
    <source>
        <dbReference type="ARBA" id="ARBA00018426"/>
    </source>
</evidence>
<dbReference type="SUPFAM" id="SSF55298">
    <property type="entry name" value="YjgF-like"/>
    <property type="match status" value="1"/>
</dbReference>
<dbReference type="SUPFAM" id="SSF52402">
    <property type="entry name" value="Adenine nucleotide alpha hydrolases-like"/>
    <property type="match status" value="1"/>
</dbReference>
<dbReference type="InterPro" id="IPR014729">
    <property type="entry name" value="Rossmann-like_a/b/a_fold"/>
</dbReference>
<dbReference type="EC" id="6.3.1.14" evidence="1"/>
<proteinExistence type="predicted"/>
<evidence type="ECO:0000259" key="6">
    <source>
        <dbReference type="Pfam" id="PF01902"/>
    </source>
</evidence>
<evidence type="ECO:0000256" key="3">
    <source>
        <dbReference type="ARBA" id="ARBA00029814"/>
    </source>
</evidence>
<dbReference type="InterPro" id="IPR002761">
    <property type="entry name" value="Diphthami_syn_dom"/>
</dbReference>
<comment type="caution">
    <text evidence="7">The sequence shown here is derived from an EMBL/GenBank/DDBJ whole genome shotgun (WGS) entry which is preliminary data.</text>
</comment>
<evidence type="ECO:0000256" key="1">
    <source>
        <dbReference type="ARBA" id="ARBA00012089"/>
    </source>
</evidence>